<dbReference type="EMBL" id="JAHLFT010000120">
    <property type="protein sequence ID" value="MBU3829234.1"/>
    <property type="molecule type" value="Genomic_DNA"/>
</dbReference>
<reference evidence="2" key="1">
    <citation type="journal article" date="2021" name="PeerJ">
        <title>Extensive microbial diversity within the chicken gut microbiome revealed by metagenomics and culture.</title>
        <authorList>
            <person name="Gilroy R."/>
            <person name="Ravi A."/>
            <person name="Getino M."/>
            <person name="Pursley I."/>
            <person name="Horton D.L."/>
            <person name="Alikhan N.F."/>
            <person name="Baker D."/>
            <person name="Gharbi K."/>
            <person name="Hall N."/>
            <person name="Watson M."/>
            <person name="Adriaenssens E.M."/>
            <person name="Foster-Nyarko E."/>
            <person name="Jarju S."/>
            <person name="Secka A."/>
            <person name="Antonio M."/>
            <person name="Oren A."/>
            <person name="Chaudhuri R.R."/>
            <person name="La Ragione R."/>
            <person name="Hildebrand F."/>
            <person name="Pallen M.J."/>
        </authorList>
    </citation>
    <scope>NUCLEOTIDE SEQUENCE</scope>
    <source>
        <strain evidence="2">F6-686</strain>
    </source>
</reference>
<protein>
    <submittedName>
        <fullName evidence="2">Uncharacterized protein</fullName>
    </submittedName>
</protein>
<evidence type="ECO:0000313" key="3">
    <source>
        <dbReference type="Proteomes" id="UP000823844"/>
    </source>
</evidence>
<organism evidence="2 3">
    <name type="scientific">Candidatus Lactobacillus pullistercoris</name>
    <dbReference type="NCBI Taxonomy" id="2838636"/>
    <lineage>
        <taxon>Bacteria</taxon>
        <taxon>Bacillati</taxon>
        <taxon>Bacillota</taxon>
        <taxon>Bacilli</taxon>
        <taxon>Lactobacillales</taxon>
        <taxon>Lactobacillaceae</taxon>
        <taxon>Lactobacillus</taxon>
    </lineage>
</organism>
<evidence type="ECO:0000313" key="2">
    <source>
        <dbReference type="EMBL" id="MBU3829234.1"/>
    </source>
</evidence>
<comment type="caution">
    <text evidence="2">The sequence shown here is derived from an EMBL/GenBank/DDBJ whole genome shotgun (WGS) entry which is preliminary data.</text>
</comment>
<dbReference type="AlphaFoldDB" id="A0A9E2NW87"/>
<reference evidence="2" key="2">
    <citation type="submission" date="2021-04" db="EMBL/GenBank/DDBJ databases">
        <authorList>
            <person name="Gilroy R."/>
        </authorList>
    </citation>
    <scope>NUCLEOTIDE SEQUENCE</scope>
    <source>
        <strain evidence="2">F6-686</strain>
    </source>
</reference>
<gene>
    <name evidence="2" type="ORF">H9806_09010</name>
</gene>
<evidence type="ECO:0000256" key="1">
    <source>
        <dbReference type="SAM" id="MobiDB-lite"/>
    </source>
</evidence>
<feature type="region of interest" description="Disordered" evidence="1">
    <location>
        <begin position="76"/>
        <end position="99"/>
    </location>
</feature>
<proteinExistence type="predicted"/>
<dbReference type="Proteomes" id="UP000823844">
    <property type="component" value="Unassembled WGS sequence"/>
</dbReference>
<accession>A0A9E2NW87</accession>
<sequence length="149" mass="16699">MRKLGTGLASVLSGLNMFELAVKPNKVQADAVTDKTLKEESSQRQFGDKFAIFGKIIPVNEKQAFIKSVKAVNYRRDPNNPDKALRTPPPTIKGYQVSKKDQVENYDQNSNLVIPPTDPSQDTYLIYQKSKSSLRNDSIKVNKQVKDKG</sequence>
<name>A0A9E2NW87_9LACO</name>
<feature type="compositionally biased region" description="Basic and acidic residues" evidence="1">
    <location>
        <begin position="76"/>
        <end position="85"/>
    </location>
</feature>